<organism evidence="3 4">
    <name type="scientific">Sphingopyxis terrae subsp. ummariensis</name>
    <dbReference type="NCBI Taxonomy" id="429001"/>
    <lineage>
        <taxon>Bacteria</taxon>
        <taxon>Pseudomonadati</taxon>
        <taxon>Pseudomonadota</taxon>
        <taxon>Alphaproteobacteria</taxon>
        <taxon>Sphingomonadales</taxon>
        <taxon>Sphingomonadaceae</taxon>
        <taxon>Sphingopyxis</taxon>
    </lineage>
</organism>
<evidence type="ECO:0000313" key="4">
    <source>
        <dbReference type="Proteomes" id="UP000194469"/>
    </source>
</evidence>
<dbReference type="AlphaFoldDB" id="A0A1Y6FUG3"/>
<dbReference type="PANTHER" id="PTHR24321:SF8">
    <property type="entry name" value="ESTRADIOL 17-BETA-DEHYDROGENASE 8-RELATED"/>
    <property type="match status" value="1"/>
</dbReference>
<gene>
    <name evidence="3" type="ORF">SAMN06295984_1618</name>
</gene>
<dbReference type="GeneID" id="303002470"/>
<dbReference type="InterPro" id="IPR002347">
    <property type="entry name" value="SDR_fam"/>
</dbReference>
<dbReference type="PANTHER" id="PTHR24321">
    <property type="entry name" value="DEHYDROGENASES, SHORT CHAIN"/>
    <property type="match status" value="1"/>
</dbReference>
<evidence type="ECO:0000313" key="3">
    <source>
        <dbReference type="EMBL" id="SMQ76173.1"/>
    </source>
</evidence>
<dbReference type="Pfam" id="PF13561">
    <property type="entry name" value="adh_short_C2"/>
    <property type="match status" value="1"/>
</dbReference>
<comment type="similarity">
    <text evidence="1">Belongs to the short-chain dehydrogenases/reductases (SDR) family.</text>
</comment>
<evidence type="ECO:0000256" key="2">
    <source>
        <dbReference type="ARBA" id="ARBA00023002"/>
    </source>
</evidence>
<proteinExistence type="inferred from homology"/>
<keyword evidence="4" id="KW-1185">Reference proteome</keyword>
<sequence>MSIDFTGKTVIVTGGAGGLGKACSVEFAGLGAEVVVNDLDPAAGDALIAEAAALPGRIHFVAGSMGDAGVCDRLAAVAADLGGTDVLCNNVGIQPAASYVPAHELEDALWDAILTVNLKSYFWMVKRCIPQMLAKGSGVVLNTASVQGIQSQKGAAAYAASKGAILSLTRQLALEYAEQNIRVLAIAPGTFDTPLLRDVAAGIPDKSYMDRLKNAYPMKRFGNPEELARVVAFLASDGASFMTGECVTVDGGIMAQGGWAQ</sequence>
<name>A0A1Y6FUG3_9SPHN</name>
<dbReference type="Proteomes" id="UP000194469">
    <property type="component" value="Unassembled WGS sequence"/>
</dbReference>
<dbReference type="CDD" id="cd05233">
    <property type="entry name" value="SDR_c"/>
    <property type="match status" value="1"/>
</dbReference>
<dbReference type="FunFam" id="3.40.50.720:FF:000084">
    <property type="entry name" value="Short-chain dehydrogenase reductase"/>
    <property type="match status" value="1"/>
</dbReference>
<evidence type="ECO:0000256" key="1">
    <source>
        <dbReference type="ARBA" id="ARBA00006484"/>
    </source>
</evidence>
<dbReference type="PRINTS" id="PR00081">
    <property type="entry name" value="GDHRDH"/>
</dbReference>
<dbReference type="PRINTS" id="PR00080">
    <property type="entry name" value="SDRFAMILY"/>
</dbReference>
<dbReference type="SUPFAM" id="SSF51735">
    <property type="entry name" value="NAD(P)-binding Rossmann-fold domains"/>
    <property type="match status" value="1"/>
</dbReference>
<accession>A0A1Y6FUG3</accession>
<dbReference type="EMBL" id="FXWL01000002">
    <property type="protein sequence ID" value="SMQ76173.1"/>
    <property type="molecule type" value="Genomic_DNA"/>
</dbReference>
<protein>
    <submittedName>
        <fullName evidence="3">NAD(P)-dependent dehydrogenase, short-chain alcohol dehydrogenase family</fullName>
    </submittedName>
</protein>
<dbReference type="InterPro" id="IPR020904">
    <property type="entry name" value="Sc_DH/Rdtase_CS"/>
</dbReference>
<reference evidence="4" key="1">
    <citation type="submission" date="2017-04" db="EMBL/GenBank/DDBJ databases">
        <authorList>
            <person name="Varghese N."/>
            <person name="Submissions S."/>
        </authorList>
    </citation>
    <scope>NUCLEOTIDE SEQUENCE [LARGE SCALE GENOMIC DNA]</scope>
    <source>
        <strain evidence="4">UI2</strain>
    </source>
</reference>
<dbReference type="RefSeq" id="WP_086456725.1">
    <property type="nucleotide sequence ID" value="NZ_FXWL01000002.1"/>
</dbReference>
<keyword evidence="2" id="KW-0560">Oxidoreductase</keyword>
<dbReference type="Gene3D" id="3.40.50.720">
    <property type="entry name" value="NAD(P)-binding Rossmann-like Domain"/>
    <property type="match status" value="1"/>
</dbReference>
<dbReference type="GO" id="GO:0016491">
    <property type="term" value="F:oxidoreductase activity"/>
    <property type="evidence" value="ECO:0007669"/>
    <property type="project" value="UniProtKB-KW"/>
</dbReference>
<dbReference type="NCBIfam" id="NF005559">
    <property type="entry name" value="PRK07231.1"/>
    <property type="match status" value="1"/>
</dbReference>
<dbReference type="PROSITE" id="PS00061">
    <property type="entry name" value="ADH_SHORT"/>
    <property type="match status" value="1"/>
</dbReference>
<dbReference type="InterPro" id="IPR036291">
    <property type="entry name" value="NAD(P)-bd_dom_sf"/>
</dbReference>